<protein>
    <recommendedName>
        <fullName evidence="3">Autotransporter domain-containing protein</fullName>
    </recommendedName>
</protein>
<organism evidence="1 2">
    <name type="scientific">Pseudomonas brassicacearum</name>
    <dbReference type="NCBI Taxonomy" id="930166"/>
    <lineage>
        <taxon>Bacteria</taxon>
        <taxon>Pseudomonadati</taxon>
        <taxon>Pseudomonadota</taxon>
        <taxon>Gammaproteobacteria</taxon>
        <taxon>Pseudomonadales</taxon>
        <taxon>Pseudomonadaceae</taxon>
        <taxon>Pseudomonas</taxon>
    </lineage>
</organism>
<evidence type="ECO:0000313" key="1">
    <source>
        <dbReference type="EMBL" id="RON21824.1"/>
    </source>
</evidence>
<dbReference type="Proteomes" id="UP000285636">
    <property type="component" value="Unassembled WGS sequence"/>
</dbReference>
<dbReference type="AlphaFoldDB" id="A0A423I8X7"/>
<dbReference type="Gene3D" id="2.40.128.130">
    <property type="entry name" value="Autotransporter beta-domain"/>
    <property type="match status" value="1"/>
</dbReference>
<reference evidence="1 2" key="1">
    <citation type="submission" date="2016-10" db="EMBL/GenBank/DDBJ databases">
        <title>Comparative genome analysis of multiple Pseudomonas spp. focuses on biocontrol and plant growth promoting traits.</title>
        <authorList>
            <person name="Tao X.-Y."/>
            <person name="Taylor C.G."/>
        </authorList>
    </citation>
    <scope>NUCLEOTIDE SEQUENCE [LARGE SCALE GENOMIC DNA]</scope>
    <source>
        <strain evidence="1 2">38D7</strain>
    </source>
</reference>
<dbReference type="InterPro" id="IPR036709">
    <property type="entry name" value="Autotransporte_beta_dom_sf"/>
</dbReference>
<sequence>MQNNADIAAHISVDGSSLDRDSLVLEAGLDLGISARHSVGIGYSGEIGNNSCNQGLIGQWQMSF</sequence>
<proteinExistence type="predicted"/>
<comment type="caution">
    <text evidence="1">The sequence shown here is derived from an EMBL/GenBank/DDBJ whole genome shotgun (WGS) entry which is preliminary data.</text>
</comment>
<accession>A0A423I8X7</accession>
<dbReference type="RefSeq" id="WP_123433176.1">
    <property type="nucleotide sequence ID" value="NZ_MOBK01000004.1"/>
</dbReference>
<evidence type="ECO:0008006" key="3">
    <source>
        <dbReference type="Google" id="ProtNLM"/>
    </source>
</evidence>
<evidence type="ECO:0000313" key="2">
    <source>
        <dbReference type="Proteomes" id="UP000285636"/>
    </source>
</evidence>
<gene>
    <name evidence="1" type="ORF">BK660_09600</name>
</gene>
<dbReference type="EMBL" id="MOBK01000004">
    <property type="protein sequence ID" value="RON21824.1"/>
    <property type="molecule type" value="Genomic_DNA"/>
</dbReference>
<name>A0A423I8X7_9PSED</name>
<dbReference type="SUPFAM" id="SSF103515">
    <property type="entry name" value="Autotransporter"/>
    <property type="match status" value="1"/>
</dbReference>